<dbReference type="Proteomes" id="UP001174419">
    <property type="component" value="Unassembled WGS sequence"/>
</dbReference>
<protein>
    <submittedName>
        <fullName evidence="1">Uncharacterized protein</fullName>
    </submittedName>
</protein>
<reference evidence="1" key="1">
    <citation type="submission" date="2020-06" db="EMBL/GenBank/DDBJ databases">
        <authorList>
            <person name="Dong N."/>
        </authorList>
    </citation>
    <scope>NUCLEOTIDE SEQUENCE</scope>
    <source>
        <strain evidence="1">DF49-4</strain>
    </source>
</reference>
<dbReference type="EMBL" id="JACANG010000056">
    <property type="protein sequence ID" value="MDM1720125.1"/>
    <property type="molecule type" value="Genomic_DNA"/>
</dbReference>
<evidence type="ECO:0000313" key="1">
    <source>
        <dbReference type="EMBL" id="MDM1720125.1"/>
    </source>
</evidence>
<accession>A0AB35M4D0</accession>
<name>A0AB35M4D0_9GAMM</name>
<proteinExistence type="predicted"/>
<dbReference type="AlphaFoldDB" id="A0AB35M4D0"/>
<reference evidence="1" key="2">
    <citation type="journal article" date="2022" name="Sci. Total Environ.">
        <title>Prevalence, transmission, and molecular epidemiology of tet(X)-positive bacteria among humans, animals, and environmental niches in China: An epidemiological, and genomic-based study.</title>
        <authorList>
            <person name="Dong N."/>
            <person name="Zeng Y."/>
            <person name="Cai C."/>
            <person name="Sun C."/>
            <person name="Lu J."/>
            <person name="Liu C."/>
            <person name="Zhou H."/>
            <person name="Sun Q."/>
            <person name="Shu L."/>
            <person name="Wang H."/>
            <person name="Wang Y."/>
            <person name="Wang S."/>
            <person name="Wu C."/>
            <person name="Chan E.W."/>
            <person name="Chen G."/>
            <person name="Shen Z."/>
            <person name="Chen S."/>
            <person name="Zhang R."/>
        </authorList>
    </citation>
    <scope>NUCLEOTIDE SEQUENCE</scope>
    <source>
        <strain evidence="1">DF49-4</strain>
    </source>
</reference>
<gene>
    <name evidence="1" type="ORF">HX110_13605</name>
</gene>
<sequence>MYTGPGGGMYSGPGGGLYSGPGGGLYSGPGGGLYSGPGGGLYSGPGNAYRAITPPWPVFIKELEKRNLHQQVNTVRKALEKVGYKF</sequence>
<comment type="caution">
    <text evidence="1">The sequence shown here is derived from an EMBL/GenBank/DDBJ whole genome shotgun (WGS) entry which is preliminary data.</text>
</comment>
<evidence type="ECO:0000313" key="2">
    <source>
        <dbReference type="Proteomes" id="UP001174419"/>
    </source>
</evidence>
<organism evidence="1 2">
    <name type="scientific">Acinetobacter towneri</name>
    <dbReference type="NCBI Taxonomy" id="202956"/>
    <lineage>
        <taxon>Bacteria</taxon>
        <taxon>Pseudomonadati</taxon>
        <taxon>Pseudomonadota</taxon>
        <taxon>Gammaproteobacteria</taxon>
        <taxon>Moraxellales</taxon>
        <taxon>Moraxellaceae</taxon>
        <taxon>Acinetobacter</taxon>
    </lineage>
</organism>